<keyword evidence="2 6" id="KW-0472">Membrane</keyword>
<dbReference type="InterPro" id="IPR007485">
    <property type="entry name" value="LPS_assembly_LptE"/>
</dbReference>
<dbReference type="HAMAP" id="MF_01186">
    <property type="entry name" value="LPS_assembly_LptE"/>
    <property type="match status" value="1"/>
</dbReference>
<gene>
    <name evidence="6" type="primary">lptE</name>
    <name evidence="7" type="ORF">H8D24_01800</name>
</gene>
<comment type="subunit">
    <text evidence="6">Component of the lipopolysaccharide transport and assembly complex. Interacts with LptD.</text>
</comment>
<dbReference type="GO" id="GO:0001530">
    <property type="term" value="F:lipopolysaccharide binding"/>
    <property type="evidence" value="ECO:0007669"/>
    <property type="project" value="TreeGrafter"/>
</dbReference>
<evidence type="ECO:0000256" key="1">
    <source>
        <dbReference type="ARBA" id="ARBA00022729"/>
    </source>
</evidence>
<keyword evidence="5 6" id="KW-0449">Lipoprotein</keyword>
<keyword evidence="3 6" id="KW-0564">Palmitate</keyword>
<comment type="subcellular location">
    <subcellularLocation>
        <location evidence="6">Cell outer membrane</location>
        <topology evidence="6">Lipid-anchor</topology>
    </subcellularLocation>
</comment>
<dbReference type="Proteomes" id="UP000654401">
    <property type="component" value="Unassembled WGS sequence"/>
</dbReference>
<dbReference type="EMBL" id="JACNFK010000016">
    <property type="protein sequence ID" value="MBC8519131.1"/>
    <property type="molecule type" value="Genomic_DNA"/>
</dbReference>
<evidence type="ECO:0000256" key="3">
    <source>
        <dbReference type="ARBA" id="ARBA00023139"/>
    </source>
</evidence>
<comment type="caution">
    <text evidence="7">The sequence shown here is derived from an EMBL/GenBank/DDBJ whole genome shotgun (WGS) entry which is preliminary data.</text>
</comment>
<dbReference type="Gene3D" id="3.30.160.150">
    <property type="entry name" value="Lipoprotein like domain"/>
    <property type="match status" value="1"/>
</dbReference>
<evidence type="ECO:0000256" key="5">
    <source>
        <dbReference type="ARBA" id="ARBA00023288"/>
    </source>
</evidence>
<evidence type="ECO:0000256" key="2">
    <source>
        <dbReference type="ARBA" id="ARBA00023136"/>
    </source>
</evidence>
<keyword evidence="4 6" id="KW-0998">Cell outer membrane</keyword>
<dbReference type="GO" id="GO:1990351">
    <property type="term" value="C:transporter complex"/>
    <property type="evidence" value="ECO:0007669"/>
    <property type="project" value="TreeGrafter"/>
</dbReference>
<dbReference type="GO" id="GO:0043165">
    <property type="term" value="P:Gram-negative-bacterium-type cell outer membrane assembly"/>
    <property type="evidence" value="ECO:0007669"/>
    <property type="project" value="UniProtKB-UniRule"/>
</dbReference>
<protein>
    <recommendedName>
        <fullName evidence="6">LPS-assembly lipoprotein LptE</fullName>
    </recommendedName>
</protein>
<reference evidence="7 8" key="1">
    <citation type="submission" date="2020-08" db="EMBL/GenBank/DDBJ databases">
        <title>Bridging the membrane lipid divide: bacteria of the FCB group superphylum have the potential to synthesize archaeal ether lipids.</title>
        <authorList>
            <person name="Villanueva L."/>
            <person name="Von Meijenfeldt F.A.B."/>
            <person name="Westbye A.B."/>
            <person name="Yadav S."/>
            <person name="Hopmans E.C."/>
            <person name="Dutilh B.E."/>
            <person name="Sinninghe Damste J.S."/>
        </authorList>
    </citation>
    <scope>NUCLEOTIDE SEQUENCE [LARGE SCALE GENOMIC DNA]</scope>
    <source>
        <strain evidence="7">NIOZ-UU100</strain>
    </source>
</reference>
<dbReference type="PROSITE" id="PS51257">
    <property type="entry name" value="PROKAR_LIPOPROTEIN"/>
    <property type="match status" value="1"/>
</dbReference>
<evidence type="ECO:0000256" key="4">
    <source>
        <dbReference type="ARBA" id="ARBA00023237"/>
    </source>
</evidence>
<name>A0A8J6NW05_9GAMM</name>
<accession>A0A8J6NW05</accession>
<dbReference type="AlphaFoldDB" id="A0A8J6NW05"/>
<evidence type="ECO:0000313" key="7">
    <source>
        <dbReference type="EMBL" id="MBC8519131.1"/>
    </source>
</evidence>
<keyword evidence="1 6" id="KW-0732">Signal</keyword>
<dbReference type="PANTHER" id="PTHR38098">
    <property type="entry name" value="LPS-ASSEMBLY LIPOPROTEIN LPTE"/>
    <property type="match status" value="1"/>
</dbReference>
<dbReference type="GO" id="GO:0015920">
    <property type="term" value="P:lipopolysaccharide transport"/>
    <property type="evidence" value="ECO:0007669"/>
    <property type="project" value="TreeGrafter"/>
</dbReference>
<comment type="similarity">
    <text evidence="6">Belongs to the LptE lipoprotein family.</text>
</comment>
<dbReference type="GO" id="GO:0009279">
    <property type="term" value="C:cell outer membrane"/>
    <property type="evidence" value="ECO:0007669"/>
    <property type="project" value="UniProtKB-SubCell"/>
</dbReference>
<dbReference type="Pfam" id="PF04390">
    <property type="entry name" value="LptE"/>
    <property type="match status" value="1"/>
</dbReference>
<proteinExistence type="inferred from homology"/>
<comment type="function">
    <text evidence="6">Together with LptD, is involved in the assembly of lipopolysaccharide (LPS) at the surface of the outer membrane. Required for the proper assembly of LptD. Binds LPS and may serve as the LPS recognition site at the outer membrane.</text>
</comment>
<organism evidence="7 8">
    <name type="scientific">Candidatus Thiopontia autotrophica</name>
    <dbReference type="NCBI Taxonomy" id="2841688"/>
    <lineage>
        <taxon>Bacteria</taxon>
        <taxon>Pseudomonadati</taxon>
        <taxon>Pseudomonadota</taxon>
        <taxon>Gammaproteobacteria</taxon>
        <taxon>Candidatus Thiopontia</taxon>
    </lineage>
</organism>
<evidence type="ECO:0000313" key="8">
    <source>
        <dbReference type="Proteomes" id="UP000654401"/>
    </source>
</evidence>
<evidence type="ECO:0000256" key="6">
    <source>
        <dbReference type="HAMAP-Rule" id="MF_01186"/>
    </source>
</evidence>
<dbReference type="PANTHER" id="PTHR38098:SF1">
    <property type="entry name" value="LPS-ASSEMBLY LIPOPROTEIN LPTE"/>
    <property type="match status" value="1"/>
</dbReference>
<sequence>MMRSIKRILLPTLLTLLVLQGCGFHLRGAVILPDEMEATWVDGSGVSVELVRSVREGVRRTNGGVVSGESDATAILELSNETFSRRVATVDSSTGKVSEYALDYQVDWKLRSVDGALLDQGHLKQKESYKYSGTEVLGKEQEEKYLREVMIREAVRDLLRALRRR</sequence>